<organism evidence="2 3">
    <name type="scientific">Dermacoccus barathri</name>
    <dbReference type="NCBI Taxonomy" id="322601"/>
    <lineage>
        <taxon>Bacteria</taxon>
        <taxon>Bacillati</taxon>
        <taxon>Actinomycetota</taxon>
        <taxon>Actinomycetes</taxon>
        <taxon>Micrococcales</taxon>
        <taxon>Dermacoccaceae</taxon>
        <taxon>Dermacoccus</taxon>
    </lineage>
</organism>
<reference evidence="2 3" key="1">
    <citation type="journal article" date="2019" name="Int. J. Syst. Evol. Microbiol.">
        <title>The Global Catalogue of Microorganisms (GCM) 10K type strain sequencing project: providing services to taxonomists for standard genome sequencing and annotation.</title>
        <authorList>
            <consortium name="The Broad Institute Genomics Platform"/>
            <consortium name="The Broad Institute Genome Sequencing Center for Infectious Disease"/>
            <person name="Wu L."/>
            <person name="Ma J."/>
        </authorList>
    </citation>
    <scope>NUCLEOTIDE SEQUENCE [LARGE SCALE GENOMIC DNA]</scope>
    <source>
        <strain evidence="2 3">JCM 14588</strain>
    </source>
</reference>
<feature type="region of interest" description="Disordered" evidence="1">
    <location>
        <begin position="107"/>
        <end position="128"/>
    </location>
</feature>
<evidence type="ECO:0000256" key="1">
    <source>
        <dbReference type="SAM" id="MobiDB-lite"/>
    </source>
</evidence>
<proteinExistence type="predicted"/>
<accession>A0ABN2BXT8</accession>
<dbReference type="RefSeq" id="WP_346030678.1">
    <property type="nucleotide sequence ID" value="NZ_BAAANV010000049.1"/>
</dbReference>
<protein>
    <submittedName>
        <fullName evidence="2">Uncharacterized protein</fullName>
    </submittedName>
</protein>
<name>A0ABN2BXT8_9MICO</name>
<dbReference type="Proteomes" id="UP001501288">
    <property type="component" value="Unassembled WGS sequence"/>
</dbReference>
<evidence type="ECO:0000313" key="3">
    <source>
        <dbReference type="Proteomes" id="UP001501288"/>
    </source>
</evidence>
<comment type="caution">
    <text evidence="2">The sequence shown here is derived from an EMBL/GenBank/DDBJ whole genome shotgun (WGS) entry which is preliminary data.</text>
</comment>
<evidence type="ECO:0000313" key="2">
    <source>
        <dbReference type="EMBL" id="GAA1549426.1"/>
    </source>
</evidence>
<keyword evidence="3" id="KW-1185">Reference proteome</keyword>
<dbReference type="EMBL" id="BAAANV010000049">
    <property type="protein sequence ID" value="GAA1549426.1"/>
    <property type="molecule type" value="Genomic_DNA"/>
</dbReference>
<sequence>MRGFAVIDAQPDTTNCAVWLTSRTGPAMVEHTNAVALDQTAGDFTSTLDNLLTRRHVLLTPDSDIGTMIAARFDDLTLFSDATAALHADILTAIAAYKRKTRNTNLAIPDMPPARPYAPATDDTPTGRALTTANHLRRLWRDWLEMERERLRRTTHPRTGETPWMMPEELNMPNVRALPADIEALFTVEAVR</sequence>
<gene>
    <name evidence="2" type="ORF">GCM10009762_23130</name>
</gene>